<evidence type="ECO:0008006" key="4">
    <source>
        <dbReference type="Google" id="ProtNLM"/>
    </source>
</evidence>
<dbReference type="Proteomes" id="UP000680750">
    <property type="component" value="Chromosome"/>
</dbReference>
<dbReference type="EMBL" id="AP023354">
    <property type="protein sequence ID" value="BCJ28193.1"/>
    <property type="molecule type" value="Genomic_DNA"/>
</dbReference>
<dbReference type="InterPro" id="IPR009200">
    <property type="entry name" value="DUF1269_membrane"/>
</dbReference>
<proteinExistence type="predicted"/>
<dbReference type="Pfam" id="PF06897">
    <property type="entry name" value="DUF1269"/>
    <property type="match status" value="1"/>
</dbReference>
<feature type="compositionally biased region" description="Polar residues" evidence="1">
    <location>
        <begin position="237"/>
        <end position="250"/>
    </location>
</feature>
<dbReference type="AlphaFoldDB" id="A0A810KYB9"/>
<dbReference type="OrthoDB" id="5244321at2"/>
<keyword evidence="3" id="KW-1185">Reference proteome</keyword>
<feature type="compositionally biased region" description="Pro residues" evidence="1">
    <location>
        <begin position="225"/>
        <end position="236"/>
    </location>
</feature>
<sequence length="250" mass="25917">MAEQDARKLVVIDFDDAMRAQEFLLAATRLVKEGQLTLHDAVFVSRGTDGRSMVRETTDLTPGRGALGGAMWGVLIGTLLGGPIGALVGGAAAGGGGALLGKLIDTGIKDHEVKQLRETVRPGTTALALLVSNVSTAALQSELERFPGATIMQSELPESALHVVRDALDAAPVEVSHDPNIRIGLDDPPPAAIPTDPNIRIGLDDEPSRPPADEPPSRPVAPQDPTAPPSEQPSGPPRSSTEPNGPTTPA</sequence>
<accession>A0A810KYB9</accession>
<evidence type="ECO:0000256" key="1">
    <source>
        <dbReference type="SAM" id="MobiDB-lite"/>
    </source>
</evidence>
<dbReference type="KEGG" id="aser:Asera_23010"/>
<name>A0A810KYB9_9ACTN</name>
<dbReference type="RefSeq" id="WP_051802898.1">
    <property type="nucleotide sequence ID" value="NZ_AP023354.1"/>
</dbReference>
<evidence type="ECO:0000313" key="2">
    <source>
        <dbReference type="EMBL" id="BCJ28193.1"/>
    </source>
</evidence>
<reference evidence="2" key="1">
    <citation type="submission" date="2020-08" db="EMBL/GenBank/DDBJ databases">
        <title>Whole genome shotgun sequence of Actinocatenispora sera NBRC 101916.</title>
        <authorList>
            <person name="Komaki H."/>
            <person name="Tamura T."/>
        </authorList>
    </citation>
    <scope>NUCLEOTIDE SEQUENCE</scope>
    <source>
        <strain evidence="2">NBRC 101916</strain>
    </source>
</reference>
<protein>
    <recommendedName>
        <fullName evidence="4">DUF1269 domain-containing protein</fullName>
    </recommendedName>
</protein>
<feature type="region of interest" description="Disordered" evidence="1">
    <location>
        <begin position="178"/>
        <end position="250"/>
    </location>
</feature>
<evidence type="ECO:0000313" key="3">
    <source>
        <dbReference type="Proteomes" id="UP000680750"/>
    </source>
</evidence>
<feature type="compositionally biased region" description="Basic and acidic residues" evidence="1">
    <location>
        <begin position="202"/>
        <end position="216"/>
    </location>
</feature>
<gene>
    <name evidence="2" type="ORF">Asera_23010</name>
</gene>
<organism evidence="2 3">
    <name type="scientific">Actinocatenispora sera</name>
    <dbReference type="NCBI Taxonomy" id="390989"/>
    <lineage>
        <taxon>Bacteria</taxon>
        <taxon>Bacillati</taxon>
        <taxon>Actinomycetota</taxon>
        <taxon>Actinomycetes</taxon>
        <taxon>Micromonosporales</taxon>
        <taxon>Micromonosporaceae</taxon>
        <taxon>Actinocatenispora</taxon>
    </lineage>
</organism>